<dbReference type="AlphaFoldDB" id="A0A7W9SH31"/>
<comment type="caution">
    <text evidence="1">The sequence shown here is derived from an EMBL/GenBank/DDBJ whole genome shotgun (WGS) entry which is preliminary data.</text>
</comment>
<proteinExistence type="predicted"/>
<organism evidence="1 2">
    <name type="scientific">Oribacterium sinus</name>
    <dbReference type="NCBI Taxonomy" id="237576"/>
    <lineage>
        <taxon>Bacteria</taxon>
        <taxon>Bacillati</taxon>
        <taxon>Bacillota</taxon>
        <taxon>Clostridia</taxon>
        <taxon>Lachnospirales</taxon>
        <taxon>Lachnospiraceae</taxon>
        <taxon>Oribacterium</taxon>
    </lineage>
</organism>
<reference evidence="1 2" key="1">
    <citation type="submission" date="2020-08" db="EMBL/GenBank/DDBJ databases">
        <title>Genomic Encyclopedia of Type Strains, Phase IV (KMG-IV): sequencing the most valuable type-strain genomes for metagenomic binning, comparative biology and taxonomic classification.</title>
        <authorList>
            <person name="Goeker M."/>
        </authorList>
    </citation>
    <scope>NUCLEOTIDE SEQUENCE [LARGE SCALE GENOMIC DNA]</scope>
    <source>
        <strain evidence="1 2">DSM 17245</strain>
    </source>
</reference>
<dbReference type="Proteomes" id="UP000522163">
    <property type="component" value="Unassembled WGS sequence"/>
</dbReference>
<evidence type="ECO:0000313" key="2">
    <source>
        <dbReference type="Proteomes" id="UP000522163"/>
    </source>
</evidence>
<sequence>MMELDYQMLFDKRRYANISKVKKDTIEVKGVAIQIYTEDFKNDYVSLTDIAKYKNREEPNVVVANWMRN</sequence>
<evidence type="ECO:0000313" key="1">
    <source>
        <dbReference type="EMBL" id="MBB6041862.1"/>
    </source>
</evidence>
<name>A0A7W9SH31_9FIRM</name>
<protein>
    <submittedName>
        <fullName evidence="1">Uncharacterized protein</fullName>
    </submittedName>
</protein>
<gene>
    <name evidence="1" type="ORF">HNQ46_001852</name>
</gene>
<dbReference type="EMBL" id="JACHHH010000009">
    <property type="protein sequence ID" value="MBB6041862.1"/>
    <property type="molecule type" value="Genomic_DNA"/>
</dbReference>
<accession>A0A7W9SH31</accession>